<dbReference type="SUPFAM" id="SSF52540">
    <property type="entry name" value="P-loop containing nucleoside triphosphate hydrolases"/>
    <property type="match status" value="1"/>
</dbReference>
<evidence type="ECO:0000313" key="11">
    <source>
        <dbReference type="EMBL" id="MQM03632.1"/>
    </source>
</evidence>
<dbReference type="AlphaFoldDB" id="A0A843W1I7"/>
<dbReference type="Pfam" id="PF25019">
    <property type="entry name" value="LRR_R13L1-DRL21"/>
    <property type="match status" value="1"/>
</dbReference>
<dbReference type="Gene3D" id="1.10.10.10">
    <property type="entry name" value="Winged helix-like DNA-binding domain superfamily/Winged helix DNA-binding domain"/>
    <property type="match status" value="1"/>
</dbReference>
<dbReference type="Pfam" id="PF18052">
    <property type="entry name" value="Rx_N"/>
    <property type="match status" value="1"/>
</dbReference>
<accession>A0A843W1I7</accession>
<dbReference type="GO" id="GO:0051707">
    <property type="term" value="P:response to other organism"/>
    <property type="evidence" value="ECO:0007669"/>
    <property type="project" value="UniProtKB-ARBA"/>
</dbReference>
<protein>
    <submittedName>
        <fullName evidence="11">Uncharacterized protein</fullName>
    </submittedName>
</protein>
<evidence type="ECO:0000259" key="9">
    <source>
        <dbReference type="Pfam" id="PF23559"/>
    </source>
</evidence>
<name>A0A843W1I7_COLES</name>
<dbReference type="InterPro" id="IPR056789">
    <property type="entry name" value="LRR_R13L1-DRL21"/>
</dbReference>
<reference evidence="11" key="1">
    <citation type="submission" date="2017-07" db="EMBL/GenBank/DDBJ databases">
        <title>Taro Niue Genome Assembly and Annotation.</title>
        <authorList>
            <person name="Atibalentja N."/>
            <person name="Keating K."/>
            <person name="Fields C.J."/>
        </authorList>
    </citation>
    <scope>NUCLEOTIDE SEQUENCE</scope>
    <source>
        <strain evidence="11">Niue_2</strain>
        <tissue evidence="11">Leaf</tissue>
    </source>
</reference>
<organism evidence="11 12">
    <name type="scientific">Colocasia esculenta</name>
    <name type="common">Wild taro</name>
    <name type="synonym">Arum esculentum</name>
    <dbReference type="NCBI Taxonomy" id="4460"/>
    <lineage>
        <taxon>Eukaryota</taxon>
        <taxon>Viridiplantae</taxon>
        <taxon>Streptophyta</taxon>
        <taxon>Embryophyta</taxon>
        <taxon>Tracheophyta</taxon>
        <taxon>Spermatophyta</taxon>
        <taxon>Magnoliopsida</taxon>
        <taxon>Liliopsida</taxon>
        <taxon>Araceae</taxon>
        <taxon>Aroideae</taxon>
        <taxon>Colocasieae</taxon>
        <taxon>Colocasia</taxon>
    </lineage>
</organism>
<evidence type="ECO:0000313" key="12">
    <source>
        <dbReference type="Proteomes" id="UP000652761"/>
    </source>
</evidence>
<keyword evidence="3" id="KW-0677">Repeat</keyword>
<evidence type="ECO:0000256" key="1">
    <source>
        <dbReference type="ARBA" id="ARBA00008894"/>
    </source>
</evidence>
<dbReference type="GO" id="GO:0006952">
    <property type="term" value="P:defense response"/>
    <property type="evidence" value="ECO:0007669"/>
    <property type="project" value="UniProtKB-KW"/>
</dbReference>
<dbReference type="GO" id="GO:0005524">
    <property type="term" value="F:ATP binding"/>
    <property type="evidence" value="ECO:0007669"/>
    <property type="project" value="UniProtKB-KW"/>
</dbReference>
<dbReference type="PRINTS" id="PR00364">
    <property type="entry name" value="DISEASERSIST"/>
</dbReference>
<dbReference type="InterPro" id="IPR058922">
    <property type="entry name" value="WHD_DRP"/>
</dbReference>
<dbReference type="Pfam" id="PF23559">
    <property type="entry name" value="WHD_DRP"/>
    <property type="match status" value="1"/>
</dbReference>
<evidence type="ECO:0000259" key="7">
    <source>
        <dbReference type="Pfam" id="PF00931"/>
    </source>
</evidence>
<comment type="caution">
    <text evidence="11">The sequence shown here is derived from an EMBL/GenBank/DDBJ whole genome shotgun (WGS) entry which is preliminary data.</text>
</comment>
<feature type="domain" description="Disease resistance N-terminal" evidence="8">
    <location>
        <begin position="19"/>
        <end position="96"/>
    </location>
</feature>
<dbReference type="PANTHER" id="PTHR36766">
    <property type="entry name" value="PLANT BROAD-SPECTRUM MILDEW RESISTANCE PROTEIN RPW8"/>
    <property type="match status" value="1"/>
</dbReference>
<keyword evidence="4" id="KW-0547">Nucleotide-binding</keyword>
<dbReference type="GO" id="GO:0043531">
    <property type="term" value="F:ADP binding"/>
    <property type="evidence" value="ECO:0007669"/>
    <property type="project" value="InterPro"/>
</dbReference>
<dbReference type="OrthoDB" id="1194556at2759"/>
<dbReference type="PANTHER" id="PTHR36766:SF40">
    <property type="entry name" value="DISEASE RESISTANCE PROTEIN RGA3"/>
    <property type="match status" value="1"/>
</dbReference>
<dbReference type="Gene3D" id="3.80.10.10">
    <property type="entry name" value="Ribonuclease Inhibitor"/>
    <property type="match status" value="3"/>
</dbReference>
<dbReference type="SUPFAM" id="SSF52058">
    <property type="entry name" value="L domain-like"/>
    <property type="match status" value="1"/>
</dbReference>
<keyword evidence="5" id="KW-0611">Plant defense</keyword>
<evidence type="ECO:0000259" key="10">
    <source>
        <dbReference type="Pfam" id="PF25019"/>
    </source>
</evidence>
<dbReference type="SUPFAM" id="SSF52047">
    <property type="entry name" value="RNI-like"/>
    <property type="match status" value="1"/>
</dbReference>
<dbReference type="InterPro" id="IPR032675">
    <property type="entry name" value="LRR_dom_sf"/>
</dbReference>
<dbReference type="InterPro" id="IPR042197">
    <property type="entry name" value="Apaf_helical"/>
</dbReference>
<dbReference type="Proteomes" id="UP000652761">
    <property type="component" value="Unassembled WGS sequence"/>
</dbReference>
<dbReference type="InterPro" id="IPR002182">
    <property type="entry name" value="NB-ARC"/>
</dbReference>
<dbReference type="Pfam" id="PF00931">
    <property type="entry name" value="NB-ARC"/>
    <property type="match status" value="1"/>
</dbReference>
<evidence type="ECO:0000259" key="8">
    <source>
        <dbReference type="Pfam" id="PF18052"/>
    </source>
</evidence>
<dbReference type="InterPro" id="IPR036388">
    <property type="entry name" value="WH-like_DNA-bd_sf"/>
</dbReference>
<dbReference type="InterPro" id="IPR027417">
    <property type="entry name" value="P-loop_NTPase"/>
</dbReference>
<evidence type="ECO:0000256" key="6">
    <source>
        <dbReference type="ARBA" id="ARBA00022840"/>
    </source>
</evidence>
<evidence type="ECO:0000256" key="2">
    <source>
        <dbReference type="ARBA" id="ARBA00022614"/>
    </source>
</evidence>
<comment type="similarity">
    <text evidence="1">Belongs to the disease resistance NB-LRR family.</text>
</comment>
<gene>
    <name evidence="11" type="ORF">Taro_036418</name>
</gene>
<feature type="domain" description="R13L1/DRL21-like LRR repeat region" evidence="10">
    <location>
        <begin position="704"/>
        <end position="837"/>
    </location>
</feature>
<feature type="domain" description="NB-ARC" evidence="7">
    <location>
        <begin position="193"/>
        <end position="365"/>
    </location>
</feature>
<proteinExistence type="inferred from homology"/>
<dbReference type="EMBL" id="NMUH01003071">
    <property type="protein sequence ID" value="MQM03632.1"/>
    <property type="molecule type" value="Genomic_DNA"/>
</dbReference>
<dbReference type="Gene3D" id="1.20.5.4130">
    <property type="match status" value="1"/>
</dbReference>
<evidence type="ECO:0000256" key="4">
    <source>
        <dbReference type="ARBA" id="ARBA00022741"/>
    </source>
</evidence>
<dbReference type="Gene3D" id="1.10.8.430">
    <property type="entry name" value="Helical domain of apoptotic protease-activating factors"/>
    <property type="match status" value="1"/>
</dbReference>
<evidence type="ECO:0000256" key="5">
    <source>
        <dbReference type="ARBA" id="ARBA00022821"/>
    </source>
</evidence>
<evidence type="ECO:0000256" key="3">
    <source>
        <dbReference type="ARBA" id="ARBA00022737"/>
    </source>
</evidence>
<keyword evidence="12" id="KW-1185">Reference proteome</keyword>
<sequence>MALQGKNGGALGCVGTGLELAIEEYLQQINDVPEEIRPLITKLNRIIAVMKDAEQKTISSHEVRFWLQDSKQILLDAEDLFDELATDAAVQKMRAHTQSNIGLIQIIVRLLFVFPAIPTVTRAMRRRIQRVNDRLDLLAPETPIILPQIAAAPVSCTRLTCRDTSSLLPDETSVIGRDSEKEHIIEILLSSADQVAESSSNSKCFSILPIIGLGGVGKTTLAKLVFNDQNVKKHFQLMMWVCVSNDPDHVRLTKEMIEAAFAYRGKHEKCDITNWDTVQRILLQEVEGKTFLLVLDDVWGAEHSMWEELFKPLHSGKKGSKVLVTARNRAFVDKMEGRMETPILLGGLSDAKIWDVFKKYAFRGNMGDDGTISAEYSHLENLEGGIVQKLKGSPLAAKTLGSLLNCDLSIQSWKTVLESELWELEQGKDDILPVLQLSYQYLSADLKQCFAYCSLFPKDHRFSREEVVKLWEAQSFIRKDRGTRMGTETMGSKYFEELLHISFFESKSGHYYVMHDLIHDLAEYVSKDDCFRLEDQKLGEISDTRVCHLSVCVARRDQIDITINKLCCYEKLRTLVFMPRQDFDWKTSDFDQLFLKLKRLRVLGLSECGIRELPGSIGDLKLLRYLDLGRNCHLERLPESLGNLYNLQVLNLNLCYSLRVLPSTMSQLVNLKHLQLADRSLLSRIDAVGKLTGLQELQVRGRQLRELGGMCMLRELKITNLEEVGSKEEAIQARLHTMERLQILKLKWRVSWSSSKNDSIKPELEEVLQALRPNKGIRELHIQGYGGSKSPDWMEVSTLLCSFSSLRRVSLSDCPNWQVTPCSFLGQLRRLEYLEIHWIPGWKEWSCPVSWDCLLELTIGGCWRLKELPLLPRTLSSISLSGVGVSCLPELDGCSRVEVGIETTSSSHSSPPTSASLSRLYIYSCDNLTSISGLLQQQLPDLVEIEIKNCKILVSLPEKGFGHLVSLKRLKIVNCPELTCLLPMQKEEDASTQHLPCSLEKLEINQCGDAMGGWWWAGLHRLTSITQLSLHGCPTTIELLFDRLKRHPHPHLLATLRQLLINGCSRFDHGQQSTGFSACSSQLSLPPRLPPIPHNNVDSSAGIQDFAWLHNLISLKQLALEHLENFHSLPDLSGLPSLETLLISNCPSINTLELMSLPNSLKSLTLGHLKNLHSIQSWPASGYLLLHRIWQVHKKPAAKLAGFHHLKMMSERSKANRSKQVKTIQDRLEESVLQSCDSPATTILEEALTFVVR</sequence>
<keyword evidence="6" id="KW-0067">ATP-binding</keyword>
<keyword evidence="2" id="KW-0433">Leucine-rich repeat</keyword>
<dbReference type="InterPro" id="IPR041118">
    <property type="entry name" value="Rx_N"/>
</dbReference>
<feature type="domain" description="Disease resistance protein winged helix" evidence="9">
    <location>
        <begin position="455"/>
        <end position="522"/>
    </location>
</feature>
<dbReference type="Gene3D" id="3.40.50.300">
    <property type="entry name" value="P-loop containing nucleotide triphosphate hydrolases"/>
    <property type="match status" value="1"/>
</dbReference>